<name>A0A9N7RAE1_STRHE</name>
<dbReference type="EMBL" id="CACSLK010017620">
    <property type="protein sequence ID" value="CAA0818689.1"/>
    <property type="molecule type" value="Genomic_DNA"/>
</dbReference>
<feature type="compositionally biased region" description="Basic and acidic residues" evidence="1">
    <location>
        <begin position="100"/>
        <end position="123"/>
    </location>
</feature>
<dbReference type="Proteomes" id="UP001153555">
    <property type="component" value="Unassembled WGS sequence"/>
</dbReference>
<protein>
    <recommendedName>
        <fullName evidence="4">Embryo sac development arrest 6</fullName>
    </recommendedName>
</protein>
<keyword evidence="3" id="KW-1185">Reference proteome</keyword>
<proteinExistence type="predicted"/>
<evidence type="ECO:0000256" key="1">
    <source>
        <dbReference type="SAM" id="MobiDB-lite"/>
    </source>
</evidence>
<evidence type="ECO:0000313" key="2">
    <source>
        <dbReference type="EMBL" id="CAA0818689.1"/>
    </source>
</evidence>
<dbReference type="PANTHER" id="PTHR34657">
    <property type="entry name" value="EMBRYO SAC DEVELOPMENT ARREST 6"/>
    <property type="match status" value="1"/>
</dbReference>
<dbReference type="PANTHER" id="PTHR34657:SF4">
    <property type="entry name" value="EMBRYO SAC DEVELOPMENT ARREST 6"/>
    <property type="match status" value="1"/>
</dbReference>
<feature type="region of interest" description="Disordered" evidence="1">
    <location>
        <begin position="1"/>
        <end position="27"/>
    </location>
</feature>
<evidence type="ECO:0008006" key="4">
    <source>
        <dbReference type="Google" id="ProtNLM"/>
    </source>
</evidence>
<sequence length="153" mass="16846">MSYHSRRILTPSASRKRKEMEALQFPTSSKPLISQTAVHRGVSFTSQATTSYKAAEPQQQPLASNRLLAGYLALEFLTKGTLFGQRFDPGRAEASPVRAAEVKRNRPSKEAEPSGKAKPKPESYVEVANLVKSDGVHIPGVVNPTQLARWIEM</sequence>
<feature type="region of interest" description="Disordered" evidence="1">
    <location>
        <begin position="86"/>
        <end position="123"/>
    </location>
</feature>
<dbReference type="OrthoDB" id="687843at2759"/>
<comment type="caution">
    <text evidence="2">The sequence shown here is derived from an EMBL/GenBank/DDBJ whole genome shotgun (WGS) entry which is preliminary data.</text>
</comment>
<accession>A0A9N7RAE1</accession>
<reference evidence="2" key="1">
    <citation type="submission" date="2019-12" db="EMBL/GenBank/DDBJ databases">
        <authorList>
            <person name="Scholes J."/>
        </authorList>
    </citation>
    <scope>NUCLEOTIDE SEQUENCE</scope>
</reference>
<evidence type="ECO:0000313" key="3">
    <source>
        <dbReference type="Proteomes" id="UP001153555"/>
    </source>
</evidence>
<dbReference type="AlphaFoldDB" id="A0A9N7RAE1"/>
<gene>
    <name evidence="2" type="ORF">SHERM_17580</name>
</gene>
<organism evidence="2 3">
    <name type="scientific">Striga hermonthica</name>
    <name type="common">Purple witchweed</name>
    <name type="synonym">Buchnera hermonthica</name>
    <dbReference type="NCBI Taxonomy" id="68872"/>
    <lineage>
        <taxon>Eukaryota</taxon>
        <taxon>Viridiplantae</taxon>
        <taxon>Streptophyta</taxon>
        <taxon>Embryophyta</taxon>
        <taxon>Tracheophyta</taxon>
        <taxon>Spermatophyta</taxon>
        <taxon>Magnoliopsida</taxon>
        <taxon>eudicotyledons</taxon>
        <taxon>Gunneridae</taxon>
        <taxon>Pentapetalae</taxon>
        <taxon>asterids</taxon>
        <taxon>lamiids</taxon>
        <taxon>Lamiales</taxon>
        <taxon>Orobanchaceae</taxon>
        <taxon>Buchnereae</taxon>
        <taxon>Striga</taxon>
    </lineage>
</organism>